<evidence type="ECO:0000256" key="1">
    <source>
        <dbReference type="ARBA" id="ARBA00001947"/>
    </source>
</evidence>
<dbReference type="SUPFAM" id="SSF50156">
    <property type="entry name" value="PDZ domain-like"/>
    <property type="match status" value="3"/>
</dbReference>
<organism evidence="13 14">
    <name type="scientific">Cystobacter ferrugineus</name>
    <dbReference type="NCBI Taxonomy" id="83449"/>
    <lineage>
        <taxon>Bacteria</taxon>
        <taxon>Pseudomonadati</taxon>
        <taxon>Myxococcota</taxon>
        <taxon>Myxococcia</taxon>
        <taxon>Myxococcales</taxon>
        <taxon>Cystobacterineae</taxon>
        <taxon>Archangiaceae</taxon>
        <taxon>Cystobacter</taxon>
    </lineage>
</organism>
<dbReference type="AlphaFoldDB" id="A0A1L9BB41"/>
<dbReference type="InterPro" id="IPR008915">
    <property type="entry name" value="Peptidase_M50"/>
</dbReference>
<dbReference type="Proteomes" id="UP000182229">
    <property type="component" value="Unassembled WGS sequence"/>
</dbReference>
<proteinExistence type="inferred from homology"/>
<dbReference type="InterPro" id="IPR041489">
    <property type="entry name" value="PDZ_6"/>
</dbReference>
<reference evidence="13 14" key="2">
    <citation type="submission" date="2016-12" db="EMBL/GenBank/DDBJ databases">
        <title>Draft Genome Sequence of Cystobacter ferrugineus Strain Cbfe23.</title>
        <authorList>
            <person name="Akbar S."/>
            <person name="Dowd S.E."/>
            <person name="Stevens D.C."/>
        </authorList>
    </citation>
    <scope>NUCLEOTIDE SEQUENCE [LARGE SCALE GENOMIC DNA]</scope>
    <source>
        <strain evidence="13 14">Cbfe23</strain>
    </source>
</reference>
<comment type="subcellular location">
    <subcellularLocation>
        <location evidence="2">Membrane</location>
        <topology evidence="2">Multi-pass membrane protein</topology>
    </subcellularLocation>
</comment>
<dbReference type="NCBIfam" id="TIGR00054">
    <property type="entry name" value="RIP metalloprotease RseP"/>
    <property type="match status" value="2"/>
</dbReference>
<feature type="domain" description="PDZ" evidence="12">
    <location>
        <begin position="287"/>
        <end position="343"/>
    </location>
</feature>
<sequence>MFQDTALFILLLGVLVTVHELGHFLVAKACGVKVIRFSIGFGPKLFAFTKGETEYQVALLPLGGYVKMAGDAPHEELAPEDADRGFLNAAPWKRALIVVAGPVFNLVFPVLIYFFVFVGAHEATSTRVGFVDPAMPAAVAGIRPGDRITAVEGEPVRTFEDLRESFVGRFDRPVPVTIERDGQSTTLSVTPRKIVESNAVDSVERGQIGIQPIRKPAVLGVPAGSVAAQAGFKSFDRVLAVNGVNIPDEAALHEQLARLQGPLEVTVQRSQPVEVGVVTGGVPSLATVKVERQPGGDGFSALGAEPSDMYVSSVFPGSVAEKAGLRAGDRLESFNGEPLRSFNVLAGELSTLKEKPFTLSWRSAQDGQVHTQQLAQVMRTSTDEMGQESSRLELGVRPWMPSSAELLPVDTVVVTLGVGEALREAVVVVPKIVGQMVKVIGGLVSGQVSTKTLGGPVMMYQLASKSAEQGWDSFLHLMAIISINLGVMNLLPIPILDGFHLLSAFWEAIRRRPIPVRVREMANVVGLILLVALMGMAFFNDITR</sequence>
<evidence type="ECO:0000256" key="10">
    <source>
        <dbReference type="ARBA" id="ARBA00023136"/>
    </source>
</evidence>
<evidence type="ECO:0000313" key="13">
    <source>
        <dbReference type="EMBL" id="OJH39459.1"/>
    </source>
</evidence>
<comment type="similarity">
    <text evidence="3">Belongs to the peptidase M50B family.</text>
</comment>
<dbReference type="GO" id="GO:0004222">
    <property type="term" value="F:metalloendopeptidase activity"/>
    <property type="evidence" value="ECO:0007669"/>
    <property type="project" value="InterPro"/>
</dbReference>
<keyword evidence="5 11" id="KW-0812">Transmembrane</keyword>
<keyword evidence="7" id="KW-0862">Zinc</keyword>
<dbReference type="CDD" id="cd06163">
    <property type="entry name" value="S2P-M50_PDZ_RseP-like"/>
    <property type="match status" value="1"/>
</dbReference>
<evidence type="ECO:0000256" key="2">
    <source>
        <dbReference type="ARBA" id="ARBA00004141"/>
    </source>
</evidence>
<feature type="transmembrane region" description="Helical" evidence="11">
    <location>
        <begin position="6"/>
        <end position="26"/>
    </location>
</feature>
<feature type="transmembrane region" description="Helical" evidence="11">
    <location>
        <begin position="95"/>
        <end position="118"/>
    </location>
</feature>
<dbReference type="SMART" id="SM00228">
    <property type="entry name" value="PDZ"/>
    <property type="match status" value="3"/>
</dbReference>
<protein>
    <submittedName>
        <fullName evidence="13">RIP metalloprotease RseP</fullName>
    </submittedName>
</protein>
<comment type="cofactor">
    <cofactor evidence="1">
        <name>Zn(2+)</name>
        <dbReference type="ChEBI" id="CHEBI:29105"/>
    </cofactor>
</comment>
<keyword evidence="4 13" id="KW-0645">Protease</keyword>
<evidence type="ECO:0000256" key="3">
    <source>
        <dbReference type="ARBA" id="ARBA00007931"/>
    </source>
</evidence>
<feature type="transmembrane region" description="Helical" evidence="11">
    <location>
        <begin position="520"/>
        <end position="539"/>
    </location>
</feature>
<dbReference type="InterPro" id="IPR036034">
    <property type="entry name" value="PDZ_sf"/>
</dbReference>
<evidence type="ECO:0000256" key="8">
    <source>
        <dbReference type="ARBA" id="ARBA00022989"/>
    </source>
</evidence>
<dbReference type="GO" id="GO:0016020">
    <property type="term" value="C:membrane"/>
    <property type="evidence" value="ECO:0007669"/>
    <property type="project" value="UniProtKB-SubCell"/>
</dbReference>
<keyword evidence="10 11" id="KW-0472">Membrane</keyword>
<dbReference type="GO" id="GO:0006508">
    <property type="term" value="P:proteolysis"/>
    <property type="evidence" value="ECO:0007669"/>
    <property type="project" value="UniProtKB-KW"/>
</dbReference>
<dbReference type="PROSITE" id="PS50106">
    <property type="entry name" value="PDZ"/>
    <property type="match status" value="1"/>
</dbReference>
<accession>A0A1L9BB41</accession>
<evidence type="ECO:0000256" key="5">
    <source>
        <dbReference type="ARBA" id="ARBA00022692"/>
    </source>
</evidence>
<keyword evidence="6" id="KW-0378">Hydrolase</keyword>
<gene>
    <name evidence="13" type="ORF">BON30_18335</name>
</gene>
<dbReference type="Pfam" id="PF17820">
    <property type="entry name" value="PDZ_6"/>
    <property type="match status" value="2"/>
</dbReference>
<dbReference type="Gene3D" id="2.30.42.10">
    <property type="match status" value="3"/>
</dbReference>
<dbReference type="STRING" id="83449.BON30_18335"/>
<dbReference type="PANTHER" id="PTHR42837:SF2">
    <property type="entry name" value="MEMBRANE METALLOPROTEASE ARASP2, CHLOROPLASTIC-RELATED"/>
    <property type="match status" value="1"/>
</dbReference>
<evidence type="ECO:0000259" key="12">
    <source>
        <dbReference type="PROSITE" id="PS50106"/>
    </source>
</evidence>
<dbReference type="EMBL" id="MPIN01000004">
    <property type="protein sequence ID" value="OJH39459.1"/>
    <property type="molecule type" value="Genomic_DNA"/>
</dbReference>
<evidence type="ECO:0000256" key="4">
    <source>
        <dbReference type="ARBA" id="ARBA00022670"/>
    </source>
</evidence>
<name>A0A1L9BB41_9BACT</name>
<keyword evidence="8 11" id="KW-1133">Transmembrane helix</keyword>
<keyword evidence="9 13" id="KW-0482">Metalloprotease</keyword>
<keyword evidence="14" id="KW-1185">Reference proteome</keyword>
<dbReference type="RefSeq" id="WP_071899633.1">
    <property type="nucleotide sequence ID" value="NZ_MPIN01000004.1"/>
</dbReference>
<feature type="transmembrane region" description="Helical" evidence="11">
    <location>
        <begin position="474"/>
        <end position="499"/>
    </location>
</feature>
<dbReference type="PANTHER" id="PTHR42837">
    <property type="entry name" value="REGULATOR OF SIGMA-E PROTEASE RSEP"/>
    <property type="match status" value="1"/>
</dbReference>
<dbReference type="OrthoDB" id="9782003at2"/>
<evidence type="ECO:0000256" key="6">
    <source>
        <dbReference type="ARBA" id="ARBA00022801"/>
    </source>
</evidence>
<comment type="caution">
    <text evidence="13">The sequence shown here is derived from an EMBL/GenBank/DDBJ whole genome shotgun (WGS) entry which is preliminary data.</text>
</comment>
<evidence type="ECO:0000256" key="9">
    <source>
        <dbReference type="ARBA" id="ARBA00023049"/>
    </source>
</evidence>
<dbReference type="CDD" id="cd23081">
    <property type="entry name" value="cpPDZ_EcRseP-like"/>
    <property type="match status" value="1"/>
</dbReference>
<dbReference type="InterPro" id="IPR004387">
    <property type="entry name" value="Pept_M50_Zn"/>
</dbReference>
<evidence type="ECO:0000313" key="14">
    <source>
        <dbReference type="Proteomes" id="UP000182229"/>
    </source>
</evidence>
<dbReference type="Pfam" id="PF02163">
    <property type="entry name" value="Peptidase_M50"/>
    <property type="match status" value="1"/>
</dbReference>
<dbReference type="InterPro" id="IPR001478">
    <property type="entry name" value="PDZ"/>
</dbReference>
<evidence type="ECO:0000256" key="7">
    <source>
        <dbReference type="ARBA" id="ARBA00022833"/>
    </source>
</evidence>
<reference evidence="14" key="1">
    <citation type="submission" date="2016-11" db="EMBL/GenBank/DDBJ databases">
        <authorList>
            <person name="Shukria A."/>
            <person name="Stevens D.C."/>
        </authorList>
    </citation>
    <scope>NUCLEOTIDE SEQUENCE [LARGE SCALE GENOMIC DNA]</scope>
    <source>
        <strain evidence="14">Cbfe23</strain>
    </source>
</reference>
<evidence type="ECO:0000256" key="11">
    <source>
        <dbReference type="SAM" id="Phobius"/>
    </source>
</evidence>